<gene>
    <name evidence="2" type="ORF">M421DRAFT_129328</name>
</gene>
<sequence>MEVHSTQSYLLHYWRLANMARITACLWPSRIVVTGPTICDSCRHTLYIHALNQSCENGYLCLSSLCCTAVTNVQACPAPSAPERRTAGSSKRGGLPWSDSLDSRQLPVSPCISFILGKAEAMSACTHARPARSTPRDDSLAHTALVTIER</sequence>
<organism evidence="2 3">
    <name type="scientific">Didymella exigua CBS 183.55</name>
    <dbReference type="NCBI Taxonomy" id="1150837"/>
    <lineage>
        <taxon>Eukaryota</taxon>
        <taxon>Fungi</taxon>
        <taxon>Dikarya</taxon>
        <taxon>Ascomycota</taxon>
        <taxon>Pezizomycotina</taxon>
        <taxon>Dothideomycetes</taxon>
        <taxon>Pleosporomycetidae</taxon>
        <taxon>Pleosporales</taxon>
        <taxon>Pleosporineae</taxon>
        <taxon>Didymellaceae</taxon>
        <taxon>Didymella</taxon>
    </lineage>
</organism>
<keyword evidence="3" id="KW-1185">Reference proteome</keyword>
<dbReference type="GeneID" id="54345010"/>
<evidence type="ECO:0000256" key="1">
    <source>
        <dbReference type="SAM" id="MobiDB-lite"/>
    </source>
</evidence>
<name>A0A6A5RWY9_9PLEO</name>
<evidence type="ECO:0000313" key="2">
    <source>
        <dbReference type="EMBL" id="KAF1929777.1"/>
    </source>
</evidence>
<dbReference type="Proteomes" id="UP000800082">
    <property type="component" value="Unassembled WGS sequence"/>
</dbReference>
<dbReference type="EMBL" id="ML978965">
    <property type="protein sequence ID" value="KAF1929777.1"/>
    <property type="molecule type" value="Genomic_DNA"/>
</dbReference>
<dbReference type="AlphaFoldDB" id="A0A6A5RWY9"/>
<protein>
    <submittedName>
        <fullName evidence="2">Uncharacterized protein</fullName>
    </submittedName>
</protein>
<accession>A0A6A5RWY9</accession>
<dbReference type="RefSeq" id="XP_033450025.1">
    <property type="nucleotide sequence ID" value="XM_033587364.1"/>
</dbReference>
<reference evidence="2" key="1">
    <citation type="journal article" date="2020" name="Stud. Mycol.">
        <title>101 Dothideomycetes genomes: a test case for predicting lifestyles and emergence of pathogens.</title>
        <authorList>
            <person name="Haridas S."/>
            <person name="Albert R."/>
            <person name="Binder M."/>
            <person name="Bloem J."/>
            <person name="Labutti K."/>
            <person name="Salamov A."/>
            <person name="Andreopoulos B."/>
            <person name="Baker S."/>
            <person name="Barry K."/>
            <person name="Bills G."/>
            <person name="Bluhm B."/>
            <person name="Cannon C."/>
            <person name="Castanera R."/>
            <person name="Culley D."/>
            <person name="Daum C."/>
            <person name="Ezra D."/>
            <person name="Gonzalez J."/>
            <person name="Henrissat B."/>
            <person name="Kuo A."/>
            <person name="Liang C."/>
            <person name="Lipzen A."/>
            <person name="Lutzoni F."/>
            <person name="Magnuson J."/>
            <person name="Mondo S."/>
            <person name="Nolan M."/>
            <person name="Ohm R."/>
            <person name="Pangilinan J."/>
            <person name="Park H.-J."/>
            <person name="Ramirez L."/>
            <person name="Alfaro M."/>
            <person name="Sun H."/>
            <person name="Tritt A."/>
            <person name="Yoshinaga Y."/>
            <person name="Zwiers L.-H."/>
            <person name="Turgeon B."/>
            <person name="Goodwin S."/>
            <person name="Spatafora J."/>
            <person name="Crous P."/>
            <person name="Grigoriev I."/>
        </authorList>
    </citation>
    <scope>NUCLEOTIDE SEQUENCE</scope>
    <source>
        <strain evidence="2">CBS 183.55</strain>
    </source>
</reference>
<feature type="region of interest" description="Disordered" evidence="1">
    <location>
        <begin position="78"/>
        <end position="103"/>
    </location>
</feature>
<evidence type="ECO:0000313" key="3">
    <source>
        <dbReference type="Proteomes" id="UP000800082"/>
    </source>
</evidence>
<proteinExistence type="predicted"/>